<accession>A0ABQ7J483</accession>
<dbReference type="InterPro" id="IPR013922">
    <property type="entry name" value="Cyclin_PHO80-like"/>
</dbReference>
<organism evidence="2 3">
    <name type="scientific">Cardiosporidium cionae</name>
    <dbReference type="NCBI Taxonomy" id="476202"/>
    <lineage>
        <taxon>Eukaryota</taxon>
        <taxon>Sar</taxon>
        <taxon>Alveolata</taxon>
        <taxon>Apicomplexa</taxon>
        <taxon>Aconoidasida</taxon>
        <taxon>Nephromycida</taxon>
        <taxon>Cardiosporidium</taxon>
    </lineage>
</organism>
<dbReference type="Gene3D" id="1.10.472.10">
    <property type="entry name" value="Cyclin-like"/>
    <property type="match status" value="1"/>
</dbReference>
<gene>
    <name evidence="2" type="ORF">IE077_000465</name>
</gene>
<dbReference type="PANTHER" id="PTHR15615">
    <property type="match status" value="1"/>
</dbReference>
<evidence type="ECO:0000313" key="3">
    <source>
        <dbReference type="Proteomes" id="UP000823046"/>
    </source>
</evidence>
<dbReference type="SUPFAM" id="SSF47954">
    <property type="entry name" value="Cyclin-like"/>
    <property type="match status" value="1"/>
</dbReference>
<protein>
    <submittedName>
        <fullName evidence="2">Cyclin2 related protein</fullName>
    </submittedName>
</protein>
<feature type="region of interest" description="Disordered" evidence="1">
    <location>
        <begin position="203"/>
        <end position="233"/>
    </location>
</feature>
<dbReference type="InterPro" id="IPR036915">
    <property type="entry name" value="Cyclin-like_sf"/>
</dbReference>
<proteinExistence type="predicted"/>
<sequence>MSDRLNSFDGESKYVALPTENSFIPSLATVLTHLVSLSPVDADASTVSPGFTGEITRFHGIIPPSISVRDYLKRIAKYFRCSNECFVLSLVYIDRIVKLHDEFAVSILNIHRLLVTSVMLAAKFFDDLYYSNAFYARVGGIGTREMNLLEAHFLSLINYQLFVSPEEYDQYRQNVLEAVRAASAIRGLSPSLRLLLTQDSSEDKSNVANAPRTRTTPRKFQPSVKHATSPKVATETSAQHFLSDSLPDSPVGAMHSYHFSKDYSFDQNKSNTSHILTHKQKDLDYEYATFNKSTQVRRTEELSTCDVQNILQFSCQTELPGSMNEKMAVDVKHEICNENFSRGSYRVRMSSIEEKETSECLDTKGCTVAYGTVHSHRAGNRLAENDLSIQDVAAATQLYPARAF</sequence>
<evidence type="ECO:0000313" key="2">
    <source>
        <dbReference type="EMBL" id="KAF8817894.1"/>
    </source>
</evidence>
<dbReference type="Pfam" id="PF08613">
    <property type="entry name" value="Cyclin"/>
    <property type="match status" value="1"/>
</dbReference>
<evidence type="ECO:0000256" key="1">
    <source>
        <dbReference type="SAM" id="MobiDB-lite"/>
    </source>
</evidence>
<dbReference type="PANTHER" id="PTHR15615:SF108">
    <property type="entry name" value="PROTEIN CNPPD1"/>
    <property type="match status" value="1"/>
</dbReference>
<keyword evidence="3" id="KW-1185">Reference proteome</keyword>
<reference evidence="2 3" key="1">
    <citation type="journal article" date="2020" name="bioRxiv">
        <title>Metabolic contributions of an alphaproteobacterial endosymbiont in the apicomplexan Cardiosporidium cionae.</title>
        <authorList>
            <person name="Hunter E.S."/>
            <person name="Paight C.J."/>
            <person name="Lane C.E."/>
        </authorList>
    </citation>
    <scope>NUCLEOTIDE SEQUENCE [LARGE SCALE GENOMIC DNA]</scope>
    <source>
        <strain evidence="2">ESH_2018</strain>
    </source>
</reference>
<dbReference type="CDD" id="cd20558">
    <property type="entry name" value="CYCLIN_ScPCL7-like"/>
    <property type="match status" value="1"/>
</dbReference>
<dbReference type="Proteomes" id="UP000823046">
    <property type="component" value="Unassembled WGS sequence"/>
</dbReference>
<name>A0ABQ7J483_9APIC</name>
<dbReference type="EMBL" id="JADAQX010001265">
    <property type="protein sequence ID" value="KAF8817894.1"/>
    <property type="molecule type" value="Genomic_DNA"/>
</dbReference>
<comment type="caution">
    <text evidence="2">The sequence shown here is derived from an EMBL/GenBank/DDBJ whole genome shotgun (WGS) entry which is preliminary data.</text>
</comment>